<dbReference type="GO" id="GO:0006508">
    <property type="term" value="P:proteolysis"/>
    <property type="evidence" value="ECO:0007669"/>
    <property type="project" value="UniProtKB-KW"/>
</dbReference>
<organism evidence="6 7">
    <name type="scientific">Gimesia chilikensis</name>
    <dbReference type="NCBI Taxonomy" id="2605989"/>
    <lineage>
        <taxon>Bacteria</taxon>
        <taxon>Pseudomonadati</taxon>
        <taxon>Planctomycetota</taxon>
        <taxon>Planctomycetia</taxon>
        <taxon>Planctomycetales</taxon>
        <taxon>Planctomycetaceae</taxon>
        <taxon>Gimesia</taxon>
    </lineage>
</organism>
<keyword evidence="7" id="KW-1185">Reference proteome</keyword>
<reference evidence="6 7" key="1">
    <citation type="submission" date="2019-02" db="EMBL/GenBank/DDBJ databases">
        <title>Deep-cultivation of Planctomycetes and their phenomic and genomic characterization uncovers novel biology.</title>
        <authorList>
            <person name="Wiegand S."/>
            <person name="Jogler M."/>
            <person name="Boedeker C."/>
            <person name="Pinto D."/>
            <person name="Vollmers J."/>
            <person name="Rivas-Marin E."/>
            <person name="Kohn T."/>
            <person name="Peeters S.H."/>
            <person name="Heuer A."/>
            <person name="Rast P."/>
            <person name="Oberbeckmann S."/>
            <person name="Bunk B."/>
            <person name="Jeske O."/>
            <person name="Meyerdierks A."/>
            <person name="Storesund J.E."/>
            <person name="Kallscheuer N."/>
            <person name="Luecker S."/>
            <person name="Lage O.M."/>
            <person name="Pohl T."/>
            <person name="Merkel B.J."/>
            <person name="Hornburger P."/>
            <person name="Mueller R.-W."/>
            <person name="Bruemmer F."/>
            <person name="Labrenz M."/>
            <person name="Spormann A.M."/>
            <person name="Op den Camp H."/>
            <person name="Overmann J."/>
            <person name="Amann R."/>
            <person name="Jetten M.S.M."/>
            <person name="Mascher T."/>
            <person name="Medema M.H."/>
            <person name="Devos D.P."/>
            <person name="Kaster A.-K."/>
            <person name="Ovreas L."/>
            <person name="Rohde M."/>
            <person name="Galperin M.Y."/>
            <person name="Jogler C."/>
        </authorList>
    </citation>
    <scope>NUCLEOTIDE SEQUENCE [LARGE SCALE GENOMIC DNA]</scope>
    <source>
        <strain evidence="6 7">HG66A1</strain>
    </source>
</reference>
<dbReference type="GO" id="GO:0004222">
    <property type="term" value="F:metalloendopeptidase activity"/>
    <property type="evidence" value="ECO:0007669"/>
    <property type="project" value="InterPro"/>
</dbReference>
<evidence type="ECO:0000256" key="4">
    <source>
        <dbReference type="ARBA" id="ARBA00022833"/>
    </source>
</evidence>
<keyword evidence="3" id="KW-0378">Hydrolase</keyword>
<dbReference type="InterPro" id="IPR001818">
    <property type="entry name" value="Pept_M10_metallopeptidase"/>
</dbReference>
<dbReference type="Gene3D" id="3.40.390.10">
    <property type="entry name" value="Collagenase (Catalytic Domain)"/>
    <property type="match status" value="1"/>
</dbReference>
<dbReference type="Proteomes" id="UP000320421">
    <property type="component" value="Chromosome"/>
</dbReference>
<dbReference type="GO" id="GO:0008270">
    <property type="term" value="F:zinc ion binding"/>
    <property type="evidence" value="ECO:0007669"/>
    <property type="project" value="InterPro"/>
</dbReference>
<feature type="domain" description="Peptidase M10 metallopeptidase" evidence="5">
    <location>
        <begin position="212"/>
        <end position="254"/>
    </location>
</feature>
<evidence type="ECO:0000256" key="1">
    <source>
        <dbReference type="ARBA" id="ARBA00022670"/>
    </source>
</evidence>
<proteinExistence type="predicted"/>
<evidence type="ECO:0000313" key="6">
    <source>
        <dbReference type="EMBL" id="QDT23676.1"/>
    </source>
</evidence>
<dbReference type="RefSeq" id="WP_197996827.1">
    <property type="nucleotide sequence ID" value="NZ_CP036266.1"/>
</dbReference>
<accession>A0A517PWC7</accession>
<keyword evidence="4" id="KW-0862">Zinc</keyword>
<gene>
    <name evidence="6" type="ORF">HG66A1_54980</name>
</gene>
<evidence type="ECO:0000259" key="5">
    <source>
        <dbReference type="Pfam" id="PF00413"/>
    </source>
</evidence>
<name>A0A517PWC7_9PLAN</name>
<evidence type="ECO:0000313" key="7">
    <source>
        <dbReference type="Proteomes" id="UP000320421"/>
    </source>
</evidence>
<evidence type="ECO:0000256" key="2">
    <source>
        <dbReference type="ARBA" id="ARBA00022723"/>
    </source>
</evidence>
<keyword evidence="1" id="KW-0645">Protease</keyword>
<dbReference type="EMBL" id="CP036266">
    <property type="protein sequence ID" value="QDT23676.1"/>
    <property type="molecule type" value="Genomic_DNA"/>
</dbReference>
<dbReference type="GO" id="GO:0031012">
    <property type="term" value="C:extracellular matrix"/>
    <property type="evidence" value="ECO:0007669"/>
    <property type="project" value="InterPro"/>
</dbReference>
<evidence type="ECO:0000256" key="3">
    <source>
        <dbReference type="ARBA" id="ARBA00022801"/>
    </source>
</evidence>
<keyword evidence="2" id="KW-0479">Metal-binding</keyword>
<dbReference type="Pfam" id="PF00413">
    <property type="entry name" value="Peptidase_M10"/>
    <property type="match status" value="1"/>
</dbReference>
<sequence length="305" mass="33919">MAKITTKLLLDVSKALLARWKDNRLENEGLLPDEISLAKSLLTLLSLDTDADEDDSLTKLFENAKDDLDSLLEKIEDSVGDFQKKISELKVDKILGTKTISELLSWIGCAGRQPKNKNPLDPGFKMTDDSGNPTNEIWFHYFIEDAPPISNAHELIELAWGGWKKVALIRSRRVLKKEQANVVFKTRNLTGPVLGQADLGPVGTSTTDYLEVEMDSTRNWTTDLFLGAVAHEIGHILGLEHSPSKGNLMSERINPGIKGPLPDDALRARNLPYSGPPPQDAVDTVTDDEIRDFIEDELRRLGLIE</sequence>
<dbReference type="InterPro" id="IPR024079">
    <property type="entry name" value="MetalloPept_cat_dom_sf"/>
</dbReference>
<protein>
    <submittedName>
        <fullName evidence="6">Matrixin</fullName>
    </submittedName>
</protein>
<dbReference type="SUPFAM" id="SSF55486">
    <property type="entry name" value="Metalloproteases ('zincins'), catalytic domain"/>
    <property type="match status" value="1"/>
</dbReference>
<dbReference type="AlphaFoldDB" id="A0A517PWC7"/>